<gene>
    <name evidence="1" type="ORF">L6164_021618</name>
</gene>
<accession>A0ACB9N120</accession>
<reference evidence="1 2" key="1">
    <citation type="journal article" date="2022" name="DNA Res.">
        <title>Chromosomal-level genome assembly of the orchid tree Bauhinia variegata (Leguminosae; Cercidoideae) supports the allotetraploid origin hypothesis of Bauhinia.</title>
        <authorList>
            <person name="Zhong Y."/>
            <person name="Chen Y."/>
            <person name="Zheng D."/>
            <person name="Pang J."/>
            <person name="Liu Y."/>
            <person name="Luo S."/>
            <person name="Meng S."/>
            <person name="Qian L."/>
            <person name="Wei D."/>
            <person name="Dai S."/>
            <person name="Zhou R."/>
        </authorList>
    </citation>
    <scope>NUCLEOTIDE SEQUENCE [LARGE SCALE GENOMIC DNA]</scope>
    <source>
        <strain evidence="1">BV-YZ2020</strain>
    </source>
</reference>
<evidence type="ECO:0000313" key="1">
    <source>
        <dbReference type="EMBL" id="KAI4329344.1"/>
    </source>
</evidence>
<dbReference type="Proteomes" id="UP000828941">
    <property type="component" value="Chromosome 8"/>
</dbReference>
<comment type="caution">
    <text evidence="1">The sequence shown here is derived from an EMBL/GenBank/DDBJ whole genome shotgun (WGS) entry which is preliminary data.</text>
</comment>
<dbReference type="EMBL" id="CM039433">
    <property type="protein sequence ID" value="KAI4329344.1"/>
    <property type="molecule type" value="Genomic_DNA"/>
</dbReference>
<keyword evidence="2" id="KW-1185">Reference proteome</keyword>
<protein>
    <submittedName>
        <fullName evidence="1">Uncharacterized protein</fullName>
    </submittedName>
</protein>
<name>A0ACB9N120_BAUVA</name>
<proteinExistence type="predicted"/>
<evidence type="ECO:0000313" key="2">
    <source>
        <dbReference type="Proteomes" id="UP000828941"/>
    </source>
</evidence>
<sequence length="171" mass="19180">MQYGIQDRIIVSDPIYDLINDAFRHYPNNEDVEEDEKIQHLESGSTSQSQDISTQDSVAQALGIKEHSARVRGLDLGPCPSQVFGRPSFSHDRTSSSSSSYRDLENQVSKLKLELADYKEFMATMEKFVSTLMQNYWAPVPPNFPTSGSGHSSVADLSQQILKMGNSSFRR</sequence>
<organism evidence="1 2">
    <name type="scientific">Bauhinia variegata</name>
    <name type="common">Purple orchid tree</name>
    <name type="synonym">Phanera variegata</name>
    <dbReference type="NCBI Taxonomy" id="167791"/>
    <lineage>
        <taxon>Eukaryota</taxon>
        <taxon>Viridiplantae</taxon>
        <taxon>Streptophyta</taxon>
        <taxon>Embryophyta</taxon>
        <taxon>Tracheophyta</taxon>
        <taxon>Spermatophyta</taxon>
        <taxon>Magnoliopsida</taxon>
        <taxon>eudicotyledons</taxon>
        <taxon>Gunneridae</taxon>
        <taxon>Pentapetalae</taxon>
        <taxon>rosids</taxon>
        <taxon>fabids</taxon>
        <taxon>Fabales</taxon>
        <taxon>Fabaceae</taxon>
        <taxon>Cercidoideae</taxon>
        <taxon>Cercideae</taxon>
        <taxon>Bauhiniinae</taxon>
        <taxon>Bauhinia</taxon>
    </lineage>
</organism>